<dbReference type="AlphaFoldDB" id="A0A1E4TJR5"/>
<dbReference type="Proteomes" id="UP000095023">
    <property type="component" value="Unassembled WGS sequence"/>
</dbReference>
<feature type="compositionally biased region" description="Low complexity" evidence="1">
    <location>
        <begin position="20"/>
        <end position="31"/>
    </location>
</feature>
<reference evidence="3" key="1">
    <citation type="submission" date="2016-02" db="EMBL/GenBank/DDBJ databases">
        <title>Comparative genomics of biotechnologically important yeasts.</title>
        <authorList>
            <consortium name="DOE Joint Genome Institute"/>
            <person name="Riley R."/>
            <person name="Haridas S."/>
            <person name="Wolfe K.H."/>
            <person name="Lopes M.R."/>
            <person name="Hittinger C.T."/>
            <person name="Goker M."/>
            <person name="Salamov A."/>
            <person name="Wisecaver J."/>
            <person name="Long T.M."/>
            <person name="Aerts A.L."/>
            <person name="Barry K."/>
            <person name="Choi C."/>
            <person name="Clum A."/>
            <person name="Coughlan A.Y."/>
            <person name="Deshpande S."/>
            <person name="Douglass A.P."/>
            <person name="Hanson S.J."/>
            <person name="Klenk H.-P."/>
            <person name="Labutti K."/>
            <person name="Lapidus A."/>
            <person name="Lindquist E."/>
            <person name="Lipzen A."/>
            <person name="Meier-Kolthoff J.P."/>
            <person name="Ohm R.A."/>
            <person name="Otillar R.P."/>
            <person name="Pangilinan J."/>
            <person name="Peng Y."/>
            <person name="Rokas A."/>
            <person name="Rosa C.A."/>
            <person name="Scheuner C."/>
            <person name="Sibirny A.A."/>
            <person name="Slot J.C."/>
            <person name="Stielow J.B."/>
            <person name="Sun H."/>
            <person name="Kurtzman C.P."/>
            <person name="Blackwell M."/>
            <person name="Jeffries T.W."/>
            <person name="Grigoriev I.V."/>
        </authorList>
    </citation>
    <scope>NUCLEOTIDE SEQUENCE [LARGE SCALE GENOMIC DNA]</scope>
    <source>
        <strain evidence="3">NRRL Y-17796</strain>
    </source>
</reference>
<dbReference type="EMBL" id="KV453841">
    <property type="protein sequence ID" value="ODV92000.1"/>
    <property type="molecule type" value="Genomic_DNA"/>
</dbReference>
<evidence type="ECO:0000256" key="1">
    <source>
        <dbReference type="SAM" id="MobiDB-lite"/>
    </source>
</evidence>
<feature type="region of interest" description="Disordered" evidence="1">
    <location>
        <begin position="157"/>
        <end position="182"/>
    </location>
</feature>
<feature type="region of interest" description="Disordered" evidence="1">
    <location>
        <begin position="19"/>
        <end position="67"/>
    </location>
</feature>
<evidence type="ECO:0000313" key="2">
    <source>
        <dbReference type="EMBL" id="ODV92000.1"/>
    </source>
</evidence>
<sequence length="704" mass="78374">MLRTDTCLPVLEPSFAGTVSNSSDSLSLEASTYDAEEDMRIPRSLQRRSSAARSRSPPGRYRSFSNRHNSLPVTTLYSSKTPSNYTHTPEFVIRSPSPPSPLSPGAPDLEAFSFANEIISDANSRDNSSEGALETVVDSKEDSWHLIPEHATCCVDPLDPLHPHNPSPAPKASVQQAPTSDHNAADLDLKASNGTRNTQAFAAFKSRKHKAEFTLASDESFELKQTKKNTKVPVWLHDDVLTPISSSFASLTSSQENLREQLEAQKILNRYPEGPRRRSSGFSLPNRGKILSSVEFSRYFPPIPYVEKSLYVLNAAGSNGLALYASSLSPEKVLYHADIAHYNDLALDIYRGGGPSCGRLICTVKLKPERPGAIRTDEKLGPPILEDVYLKNMLVVFQNCLRVEIVASTDGRKYRFEYHNCKFYWKFTKPNKVSPASSTKFISGSRNKLHLEFGRLRRESLKAIEPKIPHSPEGSLTERRSTFPKALSKFAMHPPRRASTSPQSRELLRESLKGPKAIPDFSRSPESSRRCSVENLENIQQRRSSFWTKLRRSLSTDSNTIASDAAAASAAHANRSDSVSPILEPTYSGQIPLYNDMSDESSEFSNLLSSKSPETRMSITNAYNELYDCELYEEGGSKPVARINNVPSYSLSPVFLQADMEFLKCKRWADIDFAELVVASAFGVLIKHEQRNIVRHIKTFGNGN</sequence>
<keyword evidence="3" id="KW-1185">Reference proteome</keyword>
<organism evidence="2 3">
    <name type="scientific">Tortispora caseinolytica NRRL Y-17796</name>
    <dbReference type="NCBI Taxonomy" id="767744"/>
    <lineage>
        <taxon>Eukaryota</taxon>
        <taxon>Fungi</taxon>
        <taxon>Dikarya</taxon>
        <taxon>Ascomycota</taxon>
        <taxon>Saccharomycotina</taxon>
        <taxon>Trigonopsidomycetes</taxon>
        <taxon>Trigonopsidales</taxon>
        <taxon>Trigonopsidaceae</taxon>
        <taxon>Tortispora</taxon>
    </lineage>
</organism>
<feature type="compositionally biased region" description="Low complexity" evidence="1">
    <location>
        <begin position="42"/>
        <end position="64"/>
    </location>
</feature>
<protein>
    <submittedName>
        <fullName evidence="2">Uncharacterized protein</fullName>
    </submittedName>
</protein>
<name>A0A1E4TJR5_9ASCO</name>
<feature type="compositionally biased region" description="Polar residues" evidence="1">
    <location>
        <begin position="173"/>
        <end position="182"/>
    </location>
</feature>
<gene>
    <name evidence="2" type="ORF">CANCADRAFT_80972</name>
</gene>
<accession>A0A1E4TJR5</accession>
<feature type="region of interest" description="Disordered" evidence="1">
    <location>
        <begin position="488"/>
        <end position="532"/>
    </location>
</feature>
<feature type="region of interest" description="Disordered" evidence="1">
    <location>
        <begin position="87"/>
        <end position="108"/>
    </location>
</feature>
<evidence type="ECO:0000313" key="3">
    <source>
        <dbReference type="Proteomes" id="UP000095023"/>
    </source>
</evidence>
<proteinExistence type="predicted"/>